<dbReference type="PANTHER" id="PTHR33420:SF3">
    <property type="entry name" value="FIMBRIAL SUBUNIT ELFA"/>
    <property type="match status" value="1"/>
</dbReference>
<comment type="similarity">
    <text evidence="2">Belongs to the fimbrial protein family.</text>
</comment>
<keyword evidence="3 5" id="KW-0732">Signal</keyword>
<dbReference type="InterPro" id="IPR008966">
    <property type="entry name" value="Adhesion_dom_sf"/>
</dbReference>
<dbReference type="InterPro" id="IPR000259">
    <property type="entry name" value="Adhesion_dom_fimbrial"/>
</dbReference>
<evidence type="ECO:0000256" key="1">
    <source>
        <dbReference type="ARBA" id="ARBA00004561"/>
    </source>
</evidence>
<dbReference type="EMBL" id="FPAU01000001">
    <property type="protein sequence ID" value="SFT37833.1"/>
    <property type="molecule type" value="Genomic_DNA"/>
</dbReference>
<dbReference type="PANTHER" id="PTHR33420">
    <property type="entry name" value="FIMBRIAL SUBUNIT ELFA-RELATED"/>
    <property type="match status" value="1"/>
</dbReference>
<dbReference type="AlphaFoldDB" id="A0A1I6XIA4"/>
<dbReference type="GO" id="GO:0009289">
    <property type="term" value="C:pilus"/>
    <property type="evidence" value="ECO:0007669"/>
    <property type="project" value="UniProtKB-SubCell"/>
</dbReference>
<name>A0A1I6XIA4_9ENTR</name>
<proteinExistence type="inferred from homology"/>
<evidence type="ECO:0000259" key="6">
    <source>
        <dbReference type="Pfam" id="PF00419"/>
    </source>
</evidence>
<dbReference type="InterPro" id="IPR036937">
    <property type="entry name" value="Adhesion_dom_fimbrial_sf"/>
</dbReference>
<dbReference type="Pfam" id="PF00419">
    <property type="entry name" value="Fimbrial"/>
    <property type="match status" value="1"/>
</dbReference>
<gene>
    <name evidence="7" type="ORF">SAMN05192562_1014</name>
</gene>
<evidence type="ECO:0000313" key="8">
    <source>
        <dbReference type="Proteomes" id="UP000199187"/>
    </source>
</evidence>
<feature type="signal peptide" evidence="5">
    <location>
        <begin position="1"/>
        <end position="27"/>
    </location>
</feature>
<evidence type="ECO:0000256" key="4">
    <source>
        <dbReference type="ARBA" id="ARBA00023263"/>
    </source>
</evidence>
<keyword evidence="4" id="KW-0281">Fimbrium</keyword>
<dbReference type="GO" id="GO:0043709">
    <property type="term" value="P:cell adhesion involved in single-species biofilm formation"/>
    <property type="evidence" value="ECO:0007669"/>
    <property type="project" value="TreeGrafter"/>
</dbReference>
<dbReference type="SUPFAM" id="SSF49401">
    <property type="entry name" value="Bacterial adhesins"/>
    <property type="match status" value="1"/>
</dbReference>
<accession>A0A1I6XIA4</accession>
<dbReference type="RefSeq" id="WP_090118235.1">
    <property type="nucleotide sequence ID" value="NZ_CP045300.1"/>
</dbReference>
<evidence type="ECO:0000256" key="3">
    <source>
        <dbReference type="ARBA" id="ARBA00022729"/>
    </source>
</evidence>
<dbReference type="OrthoDB" id="6631341at2"/>
<evidence type="ECO:0000256" key="2">
    <source>
        <dbReference type="ARBA" id="ARBA00006671"/>
    </source>
</evidence>
<reference evidence="8" key="1">
    <citation type="submission" date="2016-10" db="EMBL/GenBank/DDBJ databases">
        <authorList>
            <person name="Varghese N."/>
            <person name="Submissions S."/>
        </authorList>
    </citation>
    <scope>NUCLEOTIDE SEQUENCE [LARGE SCALE GENOMIC DNA]</scope>
    <source>
        <strain evidence="8">Ah-143</strain>
    </source>
</reference>
<organism evidence="7 8">
    <name type="scientific">Kosakonia arachidis</name>
    <dbReference type="NCBI Taxonomy" id="551989"/>
    <lineage>
        <taxon>Bacteria</taxon>
        <taxon>Pseudomonadati</taxon>
        <taxon>Pseudomonadota</taxon>
        <taxon>Gammaproteobacteria</taxon>
        <taxon>Enterobacterales</taxon>
        <taxon>Enterobacteriaceae</taxon>
        <taxon>Kosakonia</taxon>
    </lineage>
</organism>
<keyword evidence="8" id="KW-1185">Reference proteome</keyword>
<evidence type="ECO:0000313" key="7">
    <source>
        <dbReference type="EMBL" id="SFT37833.1"/>
    </source>
</evidence>
<feature type="domain" description="Fimbrial-type adhesion" evidence="6">
    <location>
        <begin position="33"/>
        <end position="182"/>
    </location>
</feature>
<dbReference type="Proteomes" id="UP000199187">
    <property type="component" value="Unassembled WGS sequence"/>
</dbReference>
<comment type="subcellular location">
    <subcellularLocation>
        <location evidence="1">Fimbrium</location>
    </subcellularLocation>
</comment>
<protein>
    <submittedName>
        <fullName evidence="7">Pilin (Type 1 fimbria component protein)</fullName>
    </submittedName>
</protein>
<evidence type="ECO:0000256" key="5">
    <source>
        <dbReference type="SAM" id="SignalP"/>
    </source>
</evidence>
<feature type="chain" id="PRO_5011550565" evidence="5">
    <location>
        <begin position="28"/>
        <end position="183"/>
    </location>
</feature>
<dbReference type="InterPro" id="IPR050263">
    <property type="entry name" value="Bact_Fimbrial_Adh_Pro"/>
</dbReference>
<dbReference type="Gene3D" id="2.60.40.1090">
    <property type="entry name" value="Fimbrial-type adhesion domain"/>
    <property type="match status" value="1"/>
</dbReference>
<sequence>MPIFKSALCVCFCSALLTVAHTVPAQAGDTATITVSGTVVNRTCTEGWTSADTHIELGTVDASTMKSKHDIGASKDFTLTLTNCSSDVKTVKVTATGTADPALSEAFKNTGTATGVDVSIWSGPGLSEFGTELIPNNQSTAIAFKPANGVVDMSFRVKLGQDSDATVTAGTVSALITLNMNYE</sequence>